<name>A0A8H3L4J3_9GLOM</name>
<sequence length="93" mass="10974">MKFISSSFYGDLRTALDKKFHLFEHEVMWIDPITPKLKGKRRMLIILRHGFQQTKEVTDATPPRTEDLCSSRRVGRDMKVLCCVKTQDTPREY</sequence>
<comment type="caution">
    <text evidence="1">The sequence shown here is derived from an EMBL/GenBank/DDBJ whole genome shotgun (WGS) entry which is preliminary data.</text>
</comment>
<proteinExistence type="predicted"/>
<organism evidence="1 2">
    <name type="scientific">Rhizophagus clarus</name>
    <dbReference type="NCBI Taxonomy" id="94130"/>
    <lineage>
        <taxon>Eukaryota</taxon>
        <taxon>Fungi</taxon>
        <taxon>Fungi incertae sedis</taxon>
        <taxon>Mucoromycota</taxon>
        <taxon>Glomeromycotina</taxon>
        <taxon>Glomeromycetes</taxon>
        <taxon>Glomerales</taxon>
        <taxon>Glomeraceae</taxon>
        <taxon>Rhizophagus</taxon>
    </lineage>
</organism>
<dbReference type="EMBL" id="BLAL01000043">
    <property type="protein sequence ID" value="GES79125.1"/>
    <property type="molecule type" value="Genomic_DNA"/>
</dbReference>
<dbReference type="Proteomes" id="UP000615446">
    <property type="component" value="Unassembled WGS sequence"/>
</dbReference>
<gene>
    <name evidence="1" type="ORF">RCL2_000643800</name>
</gene>
<reference evidence="1" key="1">
    <citation type="submission" date="2019-10" db="EMBL/GenBank/DDBJ databases">
        <title>Conservation and host-specific expression of non-tandemly repeated heterogenous ribosome RNA gene in arbuscular mycorrhizal fungi.</title>
        <authorList>
            <person name="Maeda T."/>
            <person name="Kobayashi Y."/>
            <person name="Nakagawa T."/>
            <person name="Ezawa T."/>
            <person name="Yamaguchi K."/>
            <person name="Bino T."/>
            <person name="Nishimoto Y."/>
            <person name="Shigenobu S."/>
            <person name="Kawaguchi M."/>
        </authorList>
    </citation>
    <scope>NUCLEOTIDE SEQUENCE</scope>
    <source>
        <strain evidence="1">HR1</strain>
    </source>
</reference>
<evidence type="ECO:0000313" key="2">
    <source>
        <dbReference type="Proteomes" id="UP000615446"/>
    </source>
</evidence>
<evidence type="ECO:0000313" key="1">
    <source>
        <dbReference type="EMBL" id="GES79125.1"/>
    </source>
</evidence>
<protein>
    <submittedName>
        <fullName evidence="1">Uncharacterized protein</fullName>
    </submittedName>
</protein>
<dbReference type="AlphaFoldDB" id="A0A8H3L4J3"/>
<accession>A0A8H3L4J3</accession>